<keyword evidence="1" id="KW-0732">Signal</keyword>
<dbReference type="SUPFAM" id="SSF49785">
    <property type="entry name" value="Galactose-binding domain-like"/>
    <property type="match status" value="1"/>
</dbReference>
<dbReference type="OrthoDB" id="7561968at2"/>
<dbReference type="Gene3D" id="2.60.120.260">
    <property type="entry name" value="Galactose-binding domain-like"/>
    <property type="match status" value="1"/>
</dbReference>
<name>A0A2A4B2X7_9SPHN</name>
<evidence type="ECO:0000313" key="2">
    <source>
        <dbReference type="EMBL" id="PCD02791.1"/>
    </source>
</evidence>
<organism evidence="2 3">
    <name type="scientific">Sphingomonas spermidinifaciens</name>
    <dbReference type="NCBI Taxonomy" id="1141889"/>
    <lineage>
        <taxon>Bacteria</taxon>
        <taxon>Pseudomonadati</taxon>
        <taxon>Pseudomonadota</taxon>
        <taxon>Alphaproteobacteria</taxon>
        <taxon>Sphingomonadales</taxon>
        <taxon>Sphingomonadaceae</taxon>
        <taxon>Sphingomonas</taxon>
    </lineage>
</organism>
<reference evidence="2 3" key="1">
    <citation type="submission" date="2017-09" db="EMBL/GenBank/DDBJ databases">
        <title>Sphingomonas spermidinifaciens 9NM-10, whole genome shotgun sequence.</title>
        <authorList>
            <person name="Feng G."/>
            <person name="Zhu H."/>
        </authorList>
    </citation>
    <scope>NUCLEOTIDE SEQUENCE [LARGE SCALE GENOMIC DNA]</scope>
    <source>
        <strain evidence="2 3">9NM-10</strain>
    </source>
</reference>
<protein>
    <recommendedName>
        <fullName evidence="4">CBM-cenC domain-containing protein</fullName>
    </recommendedName>
</protein>
<dbReference type="Proteomes" id="UP000218366">
    <property type="component" value="Unassembled WGS sequence"/>
</dbReference>
<dbReference type="InterPro" id="IPR008979">
    <property type="entry name" value="Galactose-bd-like_sf"/>
</dbReference>
<feature type="chain" id="PRO_5013354101" description="CBM-cenC domain-containing protein" evidence="1">
    <location>
        <begin position="16"/>
        <end position="186"/>
    </location>
</feature>
<evidence type="ECO:0008006" key="4">
    <source>
        <dbReference type="Google" id="ProtNLM"/>
    </source>
</evidence>
<accession>A0A2A4B2X7</accession>
<gene>
    <name evidence="2" type="ORF">COC42_11785</name>
</gene>
<sequence length="186" mass="19014">MFALLLAAAPIGLIAAQAPQQPSIFDKAINNPGLGWEVYGPNQKAKEVPAAEVPGGNAVRVQVAKAGANPWDAGANYPAVKPVAAGDTLLVMVFLRAPDVPAGSTVPIPISAGATEPPYTAVATETVQVGPTWKRYYASGVAKEAHAAGKARMSVQLAGAKQVIEMGPAFLLNLGQGVDPATLPKN</sequence>
<dbReference type="EMBL" id="NWMW01000002">
    <property type="protein sequence ID" value="PCD02791.1"/>
    <property type="molecule type" value="Genomic_DNA"/>
</dbReference>
<evidence type="ECO:0000256" key="1">
    <source>
        <dbReference type="SAM" id="SignalP"/>
    </source>
</evidence>
<keyword evidence="3" id="KW-1185">Reference proteome</keyword>
<proteinExistence type="predicted"/>
<dbReference type="AlphaFoldDB" id="A0A2A4B2X7"/>
<feature type="signal peptide" evidence="1">
    <location>
        <begin position="1"/>
        <end position="15"/>
    </location>
</feature>
<evidence type="ECO:0000313" key="3">
    <source>
        <dbReference type="Proteomes" id="UP000218366"/>
    </source>
</evidence>
<comment type="caution">
    <text evidence="2">The sequence shown here is derived from an EMBL/GenBank/DDBJ whole genome shotgun (WGS) entry which is preliminary data.</text>
</comment>